<evidence type="ECO:0000259" key="3">
    <source>
        <dbReference type="Pfam" id="PF07683"/>
    </source>
</evidence>
<dbReference type="GO" id="GO:0005737">
    <property type="term" value="C:cytoplasm"/>
    <property type="evidence" value="ECO:0007669"/>
    <property type="project" value="TreeGrafter"/>
</dbReference>
<dbReference type="Proteomes" id="UP000243451">
    <property type="component" value="Unassembled WGS sequence"/>
</dbReference>
<evidence type="ECO:0000259" key="2">
    <source>
        <dbReference type="Pfam" id="PF02492"/>
    </source>
</evidence>
<sequence length="323" mass="35265">MLSQIPTHLIAGPLGAGKTSLLQAVLAQRPAGERWAILINEFGQIGLDQALLGASANDGVSLSEIPGGCLCCVNGVPFQVGLTRLLRKARPDRLWIECSGLGHPVSLLQQLADPPWQGVLDLQPLIMVCEASQLLTDESLPAVQLQALPLAGLLIANKADQLDHLQQQALQARWPDAVLCQHAAVPLHQLPGASANSSAAATHELPTPSLPTIGGQIWRDNAPWVWQSQLTQAPYSIGWRVTPQSRFRRDAVQYWLKQYPFLRAKGVLNTDAGWRSFNLLGNPTPDSWQQTPWRRDNRLELILATKPDCDALDQGLRACLLSQ</sequence>
<dbReference type="SUPFAM" id="SSF52540">
    <property type="entry name" value="P-loop containing nucleoside triphosphate hydrolases"/>
    <property type="match status" value="1"/>
</dbReference>
<evidence type="ECO:0000313" key="5">
    <source>
        <dbReference type="Proteomes" id="UP000243451"/>
    </source>
</evidence>
<dbReference type="PANTHER" id="PTHR13748">
    <property type="entry name" value="COBW-RELATED"/>
    <property type="match status" value="1"/>
</dbReference>
<dbReference type="AlphaFoldDB" id="A0A2P4F097"/>
<dbReference type="Pfam" id="PF07683">
    <property type="entry name" value="CobW_C"/>
    <property type="match status" value="1"/>
</dbReference>
<evidence type="ECO:0000313" key="4">
    <source>
        <dbReference type="EMBL" id="POB06433.1"/>
    </source>
</evidence>
<evidence type="ECO:0000256" key="1">
    <source>
        <dbReference type="ARBA" id="ARBA00045658"/>
    </source>
</evidence>
<organism evidence="4 5">
    <name type="scientific">Halopseudomonas oceani</name>
    <dbReference type="NCBI Taxonomy" id="1708783"/>
    <lineage>
        <taxon>Bacteria</taxon>
        <taxon>Pseudomonadati</taxon>
        <taxon>Pseudomonadota</taxon>
        <taxon>Gammaproteobacteria</taxon>
        <taxon>Pseudomonadales</taxon>
        <taxon>Pseudomonadaceae</taxon>
        <taxon>Halopseudomonas</taxon>
    </lineage>
</organism>
<accession>A0A2P4F097</accession>
<dbReference type="InterPro" id="IPR003495">
    <property type="entry name" value="CobW/HypB/UreG_nucleotide-bd"/>
</dbReference>
<dbReference type="InterPro" id="IPR011629">
    <property type="entry name" value="CobW-like_C"/>
</dbReference>
<dbReference type="OrthoDB" id="9808822at2"/>
<dbReference type="InterPro" id="IPR027417">
    <property type="entry name" value="P-loop_NTPase"/>
</dbReference>
<dbReference type="RefSeq" id="WP_104736687.1">
    <property type="nucleotide sequence ID" value="NZ_BMHR01000002.1"/>
</dbReference>
<gene>
    <name evidence="4" type="ORF">C1949_01465</name>
</gene>
<dbReference type="Gene3D" id="3.40.50.300">
    <property type="entry name" value="P-loop containing nucleotide triphosphate hydrolases"/>
    <property type="match status" value="1"/>
</dbReference>
<reference evidence="4 5" key="1">
    <citation type="submission" date="2018-01" db="EMBL/GenBank/DDBJ databases">
        <title>Draft genome of the type strain Pseudomonas oceani DSM 100277 isolated from the deep water in Okinawa trough, northwestern Pacific Ocean.</title>
        <authorList>
            <person name="Gomila M."/>
            <person name="Mulet M."/>
            <person name="Garcia-Valdes E."/>
            <person name="Lalucat J."/>
        </authorList>
    </citation>
    <scope>NUCLEOTIDE SEQUENCE [LARGE SCALE GENOMIC DNA]</scope>
    <source>
        <strain evidence="4 5">DSM 100277</strain>
    </source>
</reference>
<proteinExistence type="predicted"/>
<comment type="caution">
    <text evidence="4">The sequence shown here is derived from an EMBL/GenBank/DDBJ whole genome shotgun (WGS) entry which is preliminary data.</text>
</comment>
<feature type="domain" description="CobW C-terminal" evidence="3">
    <location>
        <begin position="239"/>
        <end position="320"/>
    </location>
</feature>
<protein>
    <submittedName>
        <fullName evidence="4">Cobalamin biosynthesis protein CobW</fullName>
    </submittedName>
</protein>
<comment type="function">
    <text evidence="1">Zinc chaperone that directly transfers zinc cofactor to target proteins, thereby activating them. Zinc is transferred from the CXCC motif in the GTPase domain to the zinc binding site in target proteins in a process requiring GTP hydrolysis.</text>
</comment>
<dbReference type="Pfam" id="PF02492">
    <property type="entry name" value="cobW"/>
    <property type="match status" value="1"/>
</dbReference>
<dbReference type="PANTHER" id="PTHR13748:SF46">
    <property type="entry name" value="ZINC CHAPERONE YEIR"/>
    <property type="match status" value="1"/>
</dbReference>
<keyword evidence="5" id="KW-1185">Reference proteome</keyword>
<feature type="domain" description="CobW/HypB/UreG nucleotide-binding" evidence="2">
    <location>
        <begin position="6"/>
        <end position="171"/>
    </location>
</feature>
<dbReference type="InterPro" id="IPR051316">
    <property type="entry name" value="Zinc-reg_GTPase_activator"/>
</dbReference>
<name>A0A2P4F097_9GAMM</name>
<dbReference type="EMBL" id="PPSK01000001">
    <property type="protein sequence ID" value="POB06433.1"/>
    <property type="molecule type" value="Genomic_DNA"/>
</dbReference>